<dbReference type="STRING" id="47854.GA0070603_4837"/>
<dbReference type="GeneID" id="300272849"/>
<dbReference type="RefSeq" id="WP_091318179.1">
    <property type="nucleotide sequence ID" value="NZ_FMIB01000002.1"/>
</dbReference>
<sequence>MKAHRTDVVSFAFGLAFLGLSAWWLLARILGLALPPVGWFLAGALILIGLLGLVGAMRSGRHPEPEPAEATVSAPYEAGTPAAATPAAEEADEWATDAVTDTPVAAREDRPFDEEPRWSPATPGMPDEPVTRELPPVEMAPAEPATRELPADEERAATAGPATRELPAADEGAERPGGGPRTGGDGPG</sequence>
<feature type="region of interest" description="Disordered" evidence="1">
    <location>
        <begin position="60"/>
        <end position="188"/>
    </location>
</feature>
<feature type="compositionally biased region" description="Basic and acidic residues" evidence="1">
    <location>
        <begin position="145"/>
        <end position="156"/>
    </location>
</feature>
<keyword evidence="4" id="KW-1185">Reference proteome</keyword>
<feature type="compositionally biased region" description="Gly residues" evidence="1">
    <location>
        <begin position="175"/>
        <end position="188"/>
    </location>
</feature>
<evidence type="ECO:0000313" key="4">
    <source>
        <dbReference type="Proteomes" id="UP000198605"/>
    </source>
</evidence>
<feature type="compositionally biased region" description="Basic and acidic residues" evidence="1">
    <location>
        <begin position="106"/>
        <end position="117"/>
    </location>
</feature>
<keyword evidence="2" id="KW-0472">Membrane</keyword>
<keyword evidence="2" id="KW-1133">Transmembrane helix</keyword>
<organism evidence="3 4">
    <name type="scientific">Micromonospora chersina</name>
    <dbReference type="NCBI Taxonomy" id="47854"/>
    <lineage>
        <taxon>Bacteria</taxon>
        <taxon>Bacillati</taxon>
        <taxon>Actinomycetota</taxon>
        <taxon>Actinomycetes</taxon>
        <taxon>Micromonosporales</taxon>
        <taxon>Micromonosporaceae</taxon>
        <taxon>Micromonospora</taxon>
    </lineage>
</organism>
<dbReference type="Proteomes" id="UP000198605">
    <property type="component" value="Unassembled WGS sequence"/>
</dbReference>
<feature type="compositionally biased region" description="Low complexity" evidence="1">
    <location>
        <begin position="74"/>
        <end position="88"/>
    </location>
</feature>
<gene>
    <name evidence="3" type="ORF">GA0070603_4837</name>
</gene>
<dbReference type="EMBL" id="FMIB01000002">
    <property type="protein sequence ID" value="SCL68704.1"/>
    <property type="molecule type" value="Genomic_DNA"/>
</dbReference>
<dbReference type="AlphaFoldDB" id="A0A1C6VRF8"/>
<name>A0A1C6VRF8_9ACTN</name>
<dbReference type="OrthoDB" id="3296713at2"/>
<protein>
    <submittedName>
        <fullName evidence="3">Uncharacterized protein</fullName>
    </submittedName>
</protein>
<evidence type="ECO:0000313" key="3">
    <source>
        <dbReference type="EMBL" id="SCL68704.1"/>
    </source>
</evidence>
<reference evidence="4" key="1">
    <citation type="submission" date="2016-06" db="EMBL/GenBank/DDBJ databases">
        <authorList>
            <person name="Varghese N."/>
            <person name="Submissions Spin"/>
        </authorList>
    </citation>
    <scope>NUCLEOTIDE SEQUENCE [LARGE SCALE GENOMIC DNA]</scope>
    <source>
        <strain evidence="4">DSM 44151</strain>
    </source>
</reference>
<proteinExistence type="predicted"/>
<keyword evidence="2" id="KW-0812">Transmembrane</keyword>
<feature type="compositionally biased region" description="Low complexity" evidence="1">
    <location>
        <begin position="96"/>
        <end position="105"/>
    </location>
</feature>
<evidence type="ECO:0000256" key="2">
    <source>
        <dbReference type="SAM" id="Phobius"/>
    </source>
</evidence>
<evidence type="ECO:0000256" key="1">
    <source>
        <dbReference type="SAM" id="MobiDB-lite"/>
    </source>
</evidence>
<accession>A0A1C6VRF8</accession>
<feature type="transmembrane region" description="Helical" evidence="2">
    <location>
        <begin position="37"/>
        <end position="56"/>
    </location>
</feature>